<reference evidence="3" key="3">
    <citation type="journal article" date="2022" name="Microbiol. Resour. Announc.">
        <title>Draft Genome Sequences of Eight Mycobacterium montefiorense Strains Isolated from Salamanders in Captivity.</title>
        <authorList>
            <person name="Komine T."/>
            <person name="Ihara H."/>
            <person name="Fukano H."/>
            <person name="Hoshino Y."/>
            <person name="Kurata O."/>
            <person name="Wada S."/>
        </authorList>
    </citation>
    <scope>NUCLEOTIDE SEQUENCE</scope>
    <source>
        <strain evidence="3">NJB18185</strain>
    </source>
</reference>
<reference evidence="4" key="2">
    <citation type="submission" date="2018-04" db="EMBL/GenBank/DDBJ databases">
        <title>Draft genome sequence of Mycobacterium montefiorense isolated from Japanese black salamander.</title>
        <authorList>
            <person name="Fukano H."/>
            <person name="Yoshida M."/>
            <person name="Shimizu A."/>
            <person name="Iwao H."/>
            <person name="Kurata O."/>
            <person name="Katayama Y."/>
            <person name="Omatsu T."/>
            <person name="Mizutani T."/>
            <person name="Wada S."/>
            <person name="Hoshino Y."/>
        </authorList>
    </citation>
    <scope>NUCLEOTIDE SEQUENCE [LARGE SCALE GENOMIC DNA]</scope>
    <source>
        <strain evidence="4">BS</strain>
    </source>
</reference>
<feature type="domain" description="Hemerythrin-like" evidence="1">
    <location>
        <begin position="13"/>
        <end position="124"/>
    </location>
</feature>
<evidence type="ECO:0000313" key="5">
    <source>
        <dbReference type="Proteomes" id="UP001139505"/>
    </source>
</evidence>
<comment type="caution">
    <text evidence="3">The sequence shown here is derived from an EMBL/GenBank/DDBJ whole genome shotgun (WGS) entry which is preliminary data.</text>
</comment>
<gene>
    <name evidence="2" type="ORF">MmonteBS_26620</name>
    <name evidence="3" type="ORF">NJB18185_03160</name>
</gene>
<dbReference type="Proteomes" id="UP001139505">
    <property type="component" value="Unassembled WGS sequence"/>
</dbReference>
<sequence length="208" mass="22837">MFHREFGHLPRLIREAGNVERTKVIAGHFDLIAGALHHHHGSEDHLVWPLLKKRAGAAAEKHLRLIEDQHDELAVRLEWLIEAMRKWVADDAAACGRETACAAESFAELLAEHMAAEEELVVPFMEQHISAAEWDAMVAEGAAGGDPATLPLAFGMLMYEGDYGVVERALGNMPADARPAVRGCAADSYSQHARRVYGTATPLRSTEL</sequence>
<reference evidence="3" key="4">
    <citation type="submission" date="2022-04" db="EMBL/GenBank/DDBJ databases">
        <authorList>
            <person name="Komine T."/>
            <person name="Fukano H."/>
            <person name="Wada S."/>
        </authorList>
    </citation>
    <scope>NUCLEOTIDE SEQUENCE</scope>
    <source>
        <strain evidence="3">NJB18185</strain>
    </source>
</reference>
<evidence type="ECO:0000313" key="4">
    <source>
        <dbReference type="Proteomes" id="UP000245060"/>
    </source>
</evidence>
<proteinExistence type="predicted"/>
<dbReference type="InterPro" id="IPR012312">
    <property type="entry name" value="Hemerythrin-like"/>
</dbReference>
<organism evidence="3 5">
    <name type="scientific">Mycobacterium montefiorense</name>
    <dbReference type="NCBI Taxonomy" id="154654"/>
    <lineage>
        <taxon>Bacteria</taxon>
        <taxon>Bacillati</taxon>
        <taxon>Actinomycetota</taxon>
        <taxon>Actinomycetes</taxon>
        <taxon>Mycobacteriales</taxon>
        <taxon>Mycobacteriaceae</taxon>
        <taxon>Mycobacterium</taxon>
        <taxon>Mycobacterium simiae complex</taxon>
    </lineage>
</organism>
<accession>A0AA37PIM7</accession>
<reference evidence="2" key="1">
    <citation type="journal article" date="2018" name="Genome Announc.">
        <title>Draft Genome Sequence of Mycobacterium montefiorense Isolated from Japanese Black Salamander (Hynobius nigrescens).</title>
        <authorList>
            <person name="Fukano H."/>
            <person name="Yoshida M."/>
            <person name="Shimizu A."/>
            <person name="Iwao H."/>
            <person name="Katayama Y."/>
            <person name="Omatsu T."/>
            <person name="Mizutani T."/>
            <person name="Kurata O."/>
            <person name="Wada S."/>
            <person name="Hoshino Y."/>
        </authorList>
    </citation>
    <scope>NUCLEOTIDE SEQUENCE</scope>
    <source>
        <strain evidence="2">BS</strain>
    </source>
</reference>
<dbReference type="RefSeq" id="WP_165839818.1">
    <property type="nucleotide sequence ID" value="NZ_BFCH01000018.1"/>
</dbReference>
<dbReference type="AlphaFoldDB" id="A0AA37PIM7"/>
<evidence type="ECO:0000259" key="1">
    <source>
        <dbReference type="Pfam" id="PF01814"/>
    </source>
</evidence>
<keyword evidence="4" id="KW-1185">Reference proteome</keyword>
<evidence type="ECO:0000313" key="2">
    <source>
        <dbReference type="EMBL" id="GBG38290.1"/>
    </source>
</evidence>
<dbReference type="Pfam" id="PF01814">
    <property type="entry name" value="Hemerythrin"/>
    <property type="match status" value="1"/>
</dbReference>
<dbReference type="CDD" id="cd12108">
    <property type="entry name" value="Hr-like"/>
    <property type="match status" value="1"/>
</dbReference>
<dbReference type="EMBL" id="BQYH01000005">
    <property type="protein sequence ID" value="GKU70539.1"/>
    <property type="molecule type" value="Genomic_DNA"/>
</dbReference>
<name>A0AA37PIM7_9MYCO</name>
<dbReference type="Proteomes" id="UP000245060">
    <property type="component" value="Unassembled WGS sequence"/>
</dbReference>
<dbReference type="Gene3D" id="1.20.120.520">
    <property type="entry name" value="nmb1532 protein domain like"/>
    <property type="match status" value="1"/>
</dbReference>
<dbReference type="EMBL" id="BFCH01000018">
    <property type="protein sequence ID" value="GBG38290.1"/>
    <property type="molecule type" value="Genomic_DNA"/>
</dbReference>
<protein>
    <recommendedName>
        <fullName evidence="1">Hemerythrin-like domain-containing protein</fullName>
    </recommendedName>
</protein>
<evidence type="ECO:0000313" key="3">
    <source>
        <dbReference type="EMBL" id="GKU70539.1"/>
    </source>
</evidence>